<evidence type="ECO:0000313" key="4">
    <source>
        <dbReference type="Proteomes" id="UP001249240"/>
    </source>
</evidence>
<dbReference type="Gene3D" id="3.40.50.2020">
    <property type="match status" value="1"/>
</dbReference>
<feature type="domain" description="Phosphoribosyltransferase" evidence="2">
    <location>
        <begin position="171"/>
        <end position="220"/>
    </location>
</feature>
<dbReference type="Pfam" id="PF00156">
    <property type="entry name" value="Pribosyltran"/>
    <property type="match status" value="1"/>
</dbReference>
<protein>
    <submittedName>
        <fullName evidence="3">ComF family protein</fullName>
    </submittedName>
</protein>
<dbReference type="InterPro" id="IPR000836">
    <property type="entry name" value="PRTase_dom"/>
</dbReference>
<dbReference type="RefSeq" id="WP_010746727.1">
    <property type="nucleotide sequence ID" value="NZ_BAAAXM010000009.1"/>
</dbReference>
<accession>A0AAW8STR2</accession>
<dbReference type="CDD" id="cd06223">
    <property type="entry name" value="PRTases_typeI"/>
    <property type="match status" value="1"/>
</dbReference>
<dbReference type="Proteomes" id="UP001249240">
    <property type="component" value="Unassembled WGS sequence"/>
</dbReference>
<comment type="similarity">
    <text evidence="1">Belongs to the ComF/GntX family.</text>
</comment>
<evidence type="ECO:0000313" key="3">
    <source>
        <dbReference type="EMBL" id="MDT2537441.1"/>
    </source>
</evidence>
<dbReference type="PANTHER" id="PTHR47505:SF1">
    <property type="entry name" value="DNA UTILIZATION PROTEIN YHGH"/>
    <property type="match status" value="1"/>
</dbReference>
<organism evidence="3 4">
    <name type="scientific">Enterococcus raffinosus</name>
    <dbReference type="NCBI Taxonomy" id="71452"/>
    <lineage>
        <taxon>Bacteria</taxon>
        <taxon>Bacillati</taxon>
        <taxon>Bacillota</taxon>
        <taxon>Bacilli</taxon>
        <taxon>Lactobacillales</taxon>
        <taxon>Enterococcaceae</taxon>
        <taxon>Enterococcus</taxon>
    </lineage>
</organism>
<dbReference type="SUPFAM" id="SSF53271">
    <property type="entry name" value="PRTase-like"/>
    <property type="match status" value="1"/>
</dbReference>
<dbReference type="AlphaFoldDB" id="A0AAW8STR2"/>
<proteinExistence type="inferred from homology"/>
<dbReference type="InterPro" id="IPR029057">
    <property type="entry name" value="PRTase-like"/>
</dbReference>
<gene>
    <name evidence="3" type="ORF">P7D78_04845</name>
</gene>
<evidence type="ECO:0000256" key="1">
    <source>
        <dbReference type="ARBA" id="ARBA00008007"/>
    </source>
</evidence>
<reference evidence="3" key="1">
    <citation type="submission" date="2023-03" db="EMBL/GenBank/DDBJ databases">
        <authorList>
            <person name="Shen W."/>
            <person name="Cai J."/>
        </authorList>
    </citation>
    <scope>NUCLEOTIDE SEQUENCE</scope>
    <source>
        <strain evidence="3">B646-2</strain>
    </source>
</reference>
<sequence length="221" mass="26058">MRCSCCQEELVNNLTLRELFFSSNRRCYYCEKLFSKIDQETACSGCGRSNSLELCQDCYLWKQKLGFVMNNISLFHYDEGFRQWIERYKFIGDYRLRGAFLVELTQTLQLFRGYLICPLPLSKERFEQRGFNQVCGCLDLTRCSYEALLKRAELTPQSEKSREERLQMTQPFELKVSKEKIRNQRVLLVDDVYTTGRTLFHAAELLYKNGAETVKSLTFAR</sequence>
<name>A0AAW8STR2_9ENTE</name>
<dbReference type="EMBL" id="JARPXM010000003">
    <property type="protein sequence ID" value="MDT2537441.1"/>
    <property type="molecule type" value="Genomic_DNA"/>
</dbReference>
<dbReference type="PANTHER" id="PTHR47505">
    <property type="entry name" value="DNA UTILIZATION PROTEIN YHGH"/>
    <property type="match status" value="1"/>
</dbReference>
<dbReference type="InterPro" id="IPR051910">
    <property type="entry name" value="ComF/GntX_DNA_util-trans"/>
</dbReference>
<comment type="caution">
    <text evidence="3">The sequence shown here is derived from an EMBL/GenBank/DDBJ whole genome shotgun (WGS) entry which is preliminary data.</text>
</comment>
<evidence type="ECO:0000259" key="2">
    <source>
        <dbReference type="Pfam" id="PF00156"/>
    </source>
</evidence>